<keyword evidence="1" id="KW-0175">Coiled coil</keyword>
<gene>
    <name evidence="4" type="ORF">A3B92_02975</name>
</gene>
<keyword evidence="3" id="KW-0732">Signal</keyword>
<feature type="compositionally biased region" description="Basic and acidic residues" evidence="2">
    <location>
        <begin position="319"/>
        <end position="328"/>
    </location>
</feature>
<sequence>MKKLIINSIIITSLVANGSLLALAQEVDLTSSPQVDSVKSAVRYKAVETREAVKTEAQKLRDVEERSSDVMRAKTTEVKEAASERVGEIREAAKMQVDAARDIAREQKAEFSKKAAENRTELKTKMEERRKDAEERRVELKTKLEERKAEVEKKREEQKTEFKEKLQKVRDEKKKQALERLDKKFYDLNQKLANHWLDALKRFEELLVKLSARADKAETAGRDVSATRTAVQRANAAIGVAQVALENQLAKTYVFEVPEQEGELRSEADKPRVALARDLNALKQGEIRAAHQAVVDAITALKGVPDADKVNDSGEVENSDDKDGNNSN</sequence>
<evidence type="ECO:0000256" key="1">
    <source>
        <dbReference type="SAM" id="Coils"/>
    </source>
</evidence>
<feature type="coiled-coil region" evidence="1">
    <location>
        <begin position="90"/>
        <end position="220"/>
    </location>
</feature>
<evidence type="ECO:0000313" key="5">
    <source>
        <dbReference type="Proteomes" id="UP000177960"/>
    </source>
</evidence>
<evidence type="ECO:0000313" key="4">
    <source>
        <dbReference type="EMBL" id="OGY64257.1"/>
    </source>
</evidence>
<feature type="chain" id="PRO_5009581813" description="DUF5667 domain-containing protein" evidence="3">
    <location>
        <begin position="25"/>
        <end position="328"/>
    </location>
</feature>
<name>A0A1G1ZK90_9BACT</name>
<dbReference type="AlphaFoldDB" id="A0A1G1ZK90"/>
<organism evidence="4 5">
    <name type="scientific">Candidatus Harrisonbacteria bacterium RIFCSPHIGHO2_02_FULL_42_16</name>
    <dbReference type="NCBI Taxonomy" id="1798404"/>
    <lineage>
        <taxon>Bacteria</taxon>
        <taxon>Candidatus Harrisoniibacteriota</taxon>
    </lineage>
</organism>
<protein>
    <recommendedName>
        <fullName evidence="6">DUF5667 domain-containing protein</fullName>
    </recommendedName>
</protein>
<evidence type="ECO:0008006" key="6">
    <source>
        <dbReference type="Google" id="ProtNLM"/>
    </source>
</evidence>
<evidence type="ECO:0000256" key="2">
    <source>
        <dbReference type="SAM" id="MobiDB-lite"/>
    </source>
</evidence>
<proteinExistence type="predicted"/>
<reference evidence="4 5" key="1">
    <citation type="journal article" date="2016" name="Nat. Commun.">
        <title>Thousands of microbial genomes shed light on interconnected biogeochemical processes in an aquifer system.</title>
        <authorList>
            <person name="Anantharaman K."/>
            <person name="Brown C.T."/>
            <person name="Hug L.A."/>
            <person name="Sharon I."/>
            <person name="Castelle C.J."/>
            <person name="Probst A.J."/>
            <person name="Thomas B.C."/>
            <person name="Singh A."/>
            <person name="Wilkins M.J."/>
            <person name="Karaoz U."/>
            <person name="Brodie E.L."/>
            <person name="Williams K.H."/>
            <person name="Hubbard S.S."/>
            <person name="Banfield J.F."/>
        </authorList>
    </citation>
    <scope>NUCLEOTIDE SEQUENCE [LARGE SCALE GENOMIC DNA]</scope>
</reference>
<feature type="signal peptide" evidence="3">
    <location>
        <begin position="1"/>
        <end position="24"/>
    </location>
</feature>
<dbReference type="EMBL" id="MHJG01000006">
    <property type="protein sequence ID" value="OGY64257.1"/>
    <property type="molecule type" value="Genomic_DNA"/>
</dbReference>
<accession>A0A1G1ZK90</accession>
<dbReference type="STRING" id="1798404.A3B92_02975"/>
<dbReference type="Proteomes" id="UP000177960">
    <property type="component" value="Unassembled WGS sequence"/>
</dbReference>
<feature type="region of interest" description="Disordered" evidence="2">
    <location>
        <begin position="305"/>
        <end position="328"/>
    </location>
</feature>
<comment type="caution">
    <text evidence="4">The sequence shown here is derived from an EMBL/GenBank/DDBJ whole genome shotgun (WGS) entry which is preliminary data.</text>
</comment>
<evidence type="ECO:0000256" key="3">
    <source>
        <dbReference type="SAM" id="SignalP"/>
    </source>
</evidence>